<dbReference type="PANTHER" id="PTHR33052">
    <property type="entry name" value="DUF4228 DOMAIN PROTEIN-RELATED"/>
    <property type="match status" value="1"/>
</dbReference>
<comment type="caution">
    <text evidence="1">The sequence shown here is derived from an EMBL/GenBank/DDBJ whole genome shotgun (WGS) entry which is preliminary data.</text>
</comment>
<protein>
    <submittedName>
        <fullName evidence="1">HTH-type transcriptional regulator</fullName>
    </submittedName>
</protein>
<dbReference type="InterPro" id="IPR025322">
    <property type="entry name" value="PADRE_dom"/>
</dbReference>
<gene>
    <name evidence="1" type="ORF">O6P43_024710</name>
</gene>
<proteinExistence type="predicted"/>
<dbReference type="EMBL" id="JARAOO010000010">
    <property type="protein sequence ID" value="KAJ7952947.1"/>
    <property type="molecule type" value="Genomic_DNA"/>
</dbReference>
<accession>A0AAD7PF98</accession>
<sequence>MGACASSHIATKSIPILSKANSKRGIIKGGEESFRRPSTIMVIHSDGRKQEFKQPIQAKFITSQTEPDSFLCNSESMILGMCIPRVPDEEELRPGQIYFLLPLSQAREPLSLPHLCELAVKATAALVR</sequence>
<dbReference type="KEGG" id="qsa:O6P43_024710"/>
<dbReference type="Proteomes" id="UP001163823">
    <property type="component" value="Chromosome 10"/>
</dbReference>
<keyword evidence="2" id="KW-1185">Reference proteome</keyword>
<evidence type="ECO:0000313" key="1">
    <source>
        <dbReference type="EMBL" id="KAJ7952947.1"/>
    </source>
</evidence>
<evidence type="ECO:0000313" key="2">
    <source>
        <dbReference type="Proteomes" id="UP001163823"/>
    </source>
</evidence>
<dbReference type="AlphaFoldDB" id="A0AAD7PF98"/>
<reference evidence="1" key="1">
    <citation type="journal article" date="2023" name="Science">
        <title>Elucidation of the pathway for biosynthesis of saponin adjuvants from the soapbark tree.</title>
        <authorList>
            <person name="Reed J."/>
            <person name="Orme A."/>
            <person name="El-Demerdash A."/>
            <person name="Owen C."/>
            <person name="Martin L.B.B."/>
            <person name="Misra R.C."/>
            <person name="Kikuchi S."/>
            <person name="Rejzek M."/>
            <person name="Martin A.C."/>
            <person name="Harkess A."/>
            <person name="Leebens-Mack J."/>
            <person name="Louveau T."/>
            <person name="Stephenson M.J."/>
            <person name="Osbourn A."/>
        </authorList>
    </citation>
    <scope>NUCLEOTIDE SEQUENCE</scope>
    <source>
        <strain evidence="1">S10</strain>
    </source>
</reference>
<organism evidence="1 2">
    <name type="scientific">Quillaja saponaria</name>
    <name type="common">Soap bark tree</name>
    <dbReference type="NCBI Taxonomy" id="32244"/>
    <lineage>
        <taxon>Eukaryota</taxon>
        <taxon>Viridiplantae</taxon>
        <taxon>Streptophyta</taxon>
        <taxon>Embryophyta</taxon>
        <taxon>Tracheophyta</taxon>
        <taxon>Spermatophyta</taxon>
        <taxon>Magnoliopsida</taxon>
        <taxon>eudicotyledons</taxon>
        <taxon>Gunneridae</taxon>
        <taxon>Pentapetalae</taxon>
        <taxon>rosids</taxon>
        <taxon>fabids</taxon>
        <taxon>Fabales</taxon>
        <taxon>Quillajaceae</taxon>
        <taxon>Quillaja</taxon>
    </lineage>
</organism>
<name>A0AAD7PF98_QUISA</name>
<dbReference type="Pfam" id="PF14009">
    <property type="entry name" value="PADRE"/>
    <property type="match status" value="1"/>
</dbReference>